<feature type="binding site" evidence="5">
    <location>
        <position position="297"/>
    </location>
    <ligand>
        <name>Fe cation</name>
        <dbReference type="ChEBI" id="CHEBI:24875"/>
        <note>catalytic</note>
    </ligand>
</feature>
<keyword evidence="2 5" id="KW-0479">Metal-binding</keyword>
<dbReference type="PANTHER" id="PTHR10543:SF24">
    <property type="entry name" value="CAROTENOID ISOMEROOXYGENASE"/>
    <property type="match status" value="1"/>
</dbReference>
<evidence type="ECO:0000313" key="6">
    <source>
        <dbReference type="EMBL" id="EDP54943.1"/>
    </source>
</evidence>
<gene>
    <name evidence="6" type="ORF">AFUB_030030</name>
</gene>
<keyword evidence="4 5" id="KW-0408">Iron</keyword>
<feature type="binding site" evidence="5">
    <location>
        <position position="247"/>
    </location>
    <ligand>
        <name>Fe cation</name>
        <dbReference type="ChEBI" id="CHEBI:24875"/>
        <note>catalytic</note>
    </ligand>
</feature>
<proteinExistence type="inferred from homology"/>
<accession>B0XU20</accession>
<comment type="similarity">
    <text evidence="1">Belongs to the carotenoid oxygenase family.</text>
</comment>
<keyword evidence="7" id="KW-1185">Reference proteome</keyword>
<dbReference type="OrthoDB" id="407010at2759"/>
<dbReference type="VEuPathDB" id="FungiDB:AFUB_030030"/>
<dbReference type="Proteomes" id="UP000001699">
    <property type="component" value="Unassembled WGS sequence"/>
</dbReference>
<name>B0XU20_ASPFC</name>
<dbReference type="GO" id="GO:0046872">
    <property type="term" value="F:metal ion binding"/>
    <property type="evidence" value="ECO:0007669"/>
    <property type="project" value="UniProtKB-KW"/>
</dbReference>
<evidence type="ECO:0000256" key="5">
    <source>
        <dbReference type="PIRSR" id="PIRSR604294-1"/>
    </source>
</evidence>
<feature type="binding site" evidence="5">
    <location>
        <position position="363"/>
    </location>
    <ligand>
        <name>Fe cation</name>
        <dbReference type="ChEBI" id="CHEBI:24875"/>
        <note>catalytic</note>
    </ligand>
</feature>
<evidence type="ECO:0000256" key="1">
    <source>
        <dbReference type="ARBA" id="ARBA00006787"/>
    </source>
</evidence>
<dbReference type="EMBL" id="DS499595">
    <property type="protein sequence ID" value="EDP54943.1"/>
    <property type="molecule type" value="Genomic_DNA"/>
</dbReference>
<dbReference type="AlphaFoldDB" id="B0XU20"/>
<dbReference type="InterPro" id="IPR004294">
    <property type="entry name" value="Carotenoid_Oase"/>
</dbReference>
<evidence type="ECO:0000256" key="2">
    <source>
        <dbReference type="ARBA" id="ARBA00022723"/>
    </source>
</evidence>
<dbReference type="GO" id="GO:0016121">
    <property type="term" value="P:carotene catabolic process"/>
    <property type="evidence" value="ECO:0007669"/>
    <property type="project" value="TreeGrafter"/>
</dbReference>
<dbReference type="PANTHER" id="PTHR10543">
    <property type="entry name" value="BETA-CAROTENE DIOXYGENASE"/>
    <property type="match status" value="1"/>
</dbReference>
<evidence type="ECO:0000256" key="3">
    <source>
        <dbReference type="ARBA" id="ARBA00023002"/>
    </source>
</evidence>
<sequence>MKLLLLDRESCVHWNLNIKSSPSDHNSLRFLRGKMASVQEYFNNWPNDEGFNANYEERQPVELSLTGHIPDYAAGVLYRTGPGKYTVDTENGDTFKISHWFDGFNQTHRFQIYAPDESHASTRVFYNSRFSTDLLIEEVRKTGSLEKLSFGQKRDPCRTVFHKVQTSYAPENDPSYHNIGVTLSVNMPGLGHETGDRARNASGIKNLYAKTDASHYKQIDPETLEPIGLAAQKDLHPELTGPLSAAHARSDPVTGNVYNFNLAFGPEGSIYRIFCVSASTGTTSILAQFPGTPAYLHSLLITDDYVILCVWNSHVNPTKLENSFVEAIQPFDASKPATWYVVDRKGSRGLLATYKSRPFFCFHTINAWQEPSADDPKQTDIVAELVTFDDLTIMKKAYYENMLSSSPSAKTFVQGKRDGCRSALTSFRLARIPSAPTSEVQEASINWTACQGYAPELPTMNPRYVTQKHRYTYAVTDCGESTFFDGIMKYDSVAKETIVWKQHGHSPGEAIFVANPAGADEDDGVLLSVVLDGKTGKSYLLCLDARDMSELGRAHLNGPVGFGFHGQYVPTGGGLPTGDY</sequence>
<reference evidence="6 7" key="1">
    <citation type="journal article" date="2008" name="PLoS Genet.">
        <title>Genomic islands in the pathogenic filamentous fungus Aspergillus fumigatus.</title>
        <authorList>
            <person name="Fedorova N.D."/>
            <person name="Khaldi N."/>
            <person name="Joardar V.S."/>
            <person name="Maiti R."/>
            <person name="Amedeo P."/>
            <person name="Anderson M.J."/>
            <person name="Crabtree J."/>
            <person name="Silva J.C."/>
            <person name="Badger J.H."/>
            <person name="Albarraq A."/>
            <person name="Angiuoli S."/>
            <person name="Bussey H."/>
            <person name="Bowyer P."/>
            <person name="Cotty P.J."/>
            <person name="Dyer P.S."/>
            <person name="Egan A."/>
            <person name="Galens K."/>
            <person name="Fraser-Liggett C.M."/>
            <person name="Haas B.J."/>
            <person name="Inman J.M."/>
            <person name="Kent R."/>
            <person name="Lemieux S."/>
            <person name="Malavazi I."/>
            <person name="Orvis J."/>
            <person name="Roemer T."/>
            <person name="Ronning C.M."/>
            <person name="Sundaram J.P."/>
            <person name="Sutton G."/>
            <person name="Turner G."/>
            <person name="Venter J.C."/>
            <person name="White O.R."/>
            <person name="Whitty B.R."/>
            <person name="Youngman P."/>
            <person name="Wolfe K.H."/>
            <person name="Goldman G.H."/>
            <person name="Wortman J.R."/>
            <person name="Jiang B."/>
            <person name="Denning D.W."/>
            <person name="Nierman W.C."/>
        </authorList>
    </citation>
    <scope>NUCLEOTIDE SEQUENCE [LARGE SCALE GENOMIC DNA]</scope>
    <source>
        <strain evidence="7">CBS 144.89 / FGSC A1163 / CEA10</strain>
    </source>
</reference>
<keyword evidence="3" id="KW-0560">Oxidoreductase</keyword>
<feature type="binding site" evidence="5">
    <location>
        <position position="565"/>
    </location>
    <ligand>
        <name>Fe cation</name>
        <dbReference type="ChEBI" id="CHEBI:24875"/>
        <note>catalytic</note>
    </ligand>
</feature>
<evidence type="ECO:0000256" key="4">
    <source>
        <dbReference type="ARBA" id="ARBA00023004"/>
    </source>
</evidence>
<dbReference type="Pfam" id="PF03055">
    <property type="entry name" value="RPE65"/>
    <property type="match status" value="1"/>
</dbReference>
<dbReference type="HOGENOM" id="CLU_016472_5_0_1"/>
<organism evidence="6 7">
    <name type="scientific">Aspergillus fumigatus (strain CBS 144.89 / FGSC A1163 / CEA10)</name>
    <name type="common">Neosartorya fumigata</name>
    <dbReference type="NCBI Taxonomy" id="451804"/>
    <lineage>
        <taxon>Eukaryota</taxon>
        <taxon>Fungi</taxon>
        <taxon>Dikarya</taxon>
        <taxon>Ascomycota</taxon>
        <taxon>Pezizomycotina</taxon>
        <taxon>Eurotiomycetes</taxon>
        <taxon>Eurotiomycetidae</taxon>
        <taxon>Eurotiales</taxon>
        <taxon>Aspergillaceae</taxon>
        <taxon>Aspergillus</taxon>
        <taxon>Aspergillus subgen. Fumigati</taxon>
    </lineage>
</organism>
<protein>
    <submittedName>
        <fullName evidence="6">Dioxygenase, putative</fullName>
    </submittedName>
</protein>
<dbReference type="PhylomeDB" id="B0XU20"/>
<keyword evidence="6" id="KW-0223">Dioxygenase</keyword>
<dbReference type="GO" id="GO:0010436">
    <property type="term" value="F:carotenoid dioxygenase activity"/>
    <property type="evidence" value="ECO:0007669"/>
    <property type="project" value="TreeGrafter"/>
</dbReference>
<evidence type="ECO:0000313" key="7">
    <source>
        <dbReference type="Proteomes" id="UP000001699"/>
    </source>
</evidence>
<comment type="cofactor">
    <cofactor evidence="5">
        <name>Fe(2+)</name>
        <dbReference type="ChEBI" id="CHEBI:29033"/>
    </cofactor>
    <text evidence="5">Binds 1 Fe(2+) ion per subunit.</text>
</comment>